<feature type="site" description="Interaction with target DNA" evidence="6">
    <location>
        <position position="86"/>
    </location>
</feature>
<dbReference type="Gene3D" id="3.30.2170.10">
    <property type="entry name" value="archaeoglobus fulgidus dsm 4304 superfamily"/>
    <property type="match status" value="1"/>
</dbReference>
<dbReference type="HAMAP" id="MF_00801">
    <property type="entry name" value="Endonuclease_5"/>
    <property type="match status" value="1"/>
</dbReference>
<keyword evidence="8" id="KW-1185">Reference proteome</keyword>
<dbReference type="CDD" id="cd06559">
    <property type="entry name" value="Endonuclease_V"/>
    <property type="match status" value="1"/>
</dbReference>
<accession>A0ABP8V9Q7</accession>
<keyword evidence="6" id="KW-0227">DNA damage</keyword>
<gene>
    <name evidence="6 7" type="primary">nfi</name>
    <name evidence="7" type="ORF">GCM10023116_47760</name>
</gene>
<keyword evidence="5 6" id="KW-0378">Hydrolase</keyword>
<dbReference type="Proteomes" id="UP001500604">
    <property type="component" value="Unassembled WGS sequence"/>
</dbReference>
<dbReference type="InterPro" id="IPR007581">
    <property type="entry name" value="Endonuclease-V"/>
</dbReference>
<dbReference type="PANTHER" id="PTHR28511:SF1">
    <property type="entry name" value="ENDONUCLEASE V"/>
    <property type="match status" value="1"/>
</dbReference>
<keyword evidence="6" id="KW-0479">Metal-binding</keyword>
<sequence>MTILCGSDEQAFKWTGDVSAARSLQTRLSACVIRENRWSSLQCVAGADVGFEERGAITRAVIAVLQWPTLFLIEYAVARLPTTMPYIPGLLSFRECPALLKALGQLSVMPDLVFCDGQGIAHPRRFGVASHFGLLSGLPTIGVGKSRLCGEHVELDDYEGASTPLLDRGECIGRVLRTRAHVKPVYVSIGHKVDLDTAEQLVGEATRGCRLPEPIRWADGIASRRPSFMKRL</sequence>
<dbReference type="EMBL" id="BAABFL010000476">
    <property type="protein sequence ID" value="GAA4652492.1"/>
    <property type="molecule type" value="Genomic_DNA"/>
</dbReference>
<evidence type="ECO:0000256" key="4">
    <source>
        <dbReference type="ARBA" id="ARBA00022759"/>
    </source>
</evidence>
<evidence type="ECO:0000256" key="3">
    <source>
        <dbReference type="ARBA" id="ARBA00022722"/>
    </source>
</evidence>
<evidence type="ECO:0000313" key="8">
    <source>
        <dbReference type="Proteomes" id="UP001500604"/>
    </source>
</evidence>
<name>A0ABP8V9Q7_9GAMM</name>
<feature type="binding site" evidence="6">
    <location>
        <position position="48"/>
    </location>
    <ligand>
        <name>Mg(2+)</name>
        <dbReference type="ChEBI" id="CHEBI:18420"/>
    </ligand>
</feature>
<keyword evidence="4 6" id="KW-0255">Endonuclease</keyword>
<dbReference type="EC" id="3.1.21.7" evidence="6"/>
<comment type="similarity">
    <text evidence="6">Belongs to the endonuclease V family.</text>
</comment>
<dbReference type="Pfam" id="PF04493">
    <property type="entry name" value="Endonuclease_5"/>
    <property type="match status" value="1"/>
</dbReference>
<evidence type="ECO:0000256" key="6">
    <source>
        <dbReference type="HAMAP-Rule" id="MF_00801"/>
    </source>
</evidence>
<keyword evidence="6" id="KW-0460">Magnesium</keyword>
<comment type="caution">
    <text evidence="7">The sequence shown here is derived from an EMBL/GenBank/DDBJ whole genome shotgun (WGS) entry which is preliminary data.</text>
</comment>
<feature type="binding site" evidence="6">
    <location>
        <position position="116"/>
    </location>
    <ligand>
        <name>Mg(2+)</name>
        <dbReference type="ChEBI" id="CHEBI:18420"/>
    </ligand>
</feature>
<evidence type="ECO:0000256" key="2">
    <source>
        <dbReference type="ARBA" id="ARBA00022490"/>
    </source>
</evidence>
<keyword evidence="6" id="KW-0234">DNA repair</keyword>
<evidence type="ECO:0000256" key="1">
    <source>
        <dbReference type="ARBA" id="ARBA00004496"/>
    </source>
</evidence>
<keyword evidence="2 6" id="KW-0963">Cytoplasm</keyword>
<dbReference type="NCBIfam" id="NF008629">
    <property type="entry name" value="PRK11617.1"/>
    <property type="match status" value="1"/>
</dbReference>
<comment type="catalytic activity">
    <reaction evidence="6">
        <text>Endonucleolytic cleavage at apurinic or apyrimidinic sites to products with a 5'-phosphate.</text>
        <dbReference type="EC" id="3.1.21.7"/>
    </reaction>
</comment>
<comment type="function">
    <text evidence="6">DNA repair enzyme involved in the repair of deaminated bases. Selectively cleaves double-stranded DNA at the second phosphodiester bond 3' to a deoxyinosine leaving behind the intact lesion on the nicked DNA.</text>
</comment>
<keyword evidence="3 6" id="KW-0540">Nuclease</keyword>
<dbReference type="RefSeq" id="WP_345199067.1">
    <property type="nucleotide sequence ID" value="NZ_BAABFL010000476.1"/>
</dbReference>
<protein>
    <recommendedName>
        <fullName evidence="6">Endonuclease V</fullName>
        <ecNumber evidence="6">3.1.21.7</ecNumber>
    </recommendedName>
    <alternativeName>
        <fullName evidence="6">Deoxyinosine 3'endonuclease</fullName>
    </alternativeName>
    <alternativeName>
        <fullName evidence="6">Deoxyribonuclease V</fullName>
        <shortName evidence="6">DNase V</shortName>
    </alternativeName>
</protein>
<comment type="cofactor">
    <cofactor evidence="6">
        <name>Mg(2+)</name>
        <dbReference type="ChEBI" id="CHEBI:18420"/>
    </cofactor>
</comment>
<comment type="subcellular location">
    <subcellularLocation>
        <location evidence="1 6">Cytoplasm</location>
    </subcellularLocation>
</comment>
<reference evidence="8" key="1">
    <citation type="journal article" date="2019" name="Int. J. Syst. Evol. Microbiol.">
        <title>The Global Catalogue of Microorganisms (GCM) 10K type strain sequencing project: providing services to taxonomists for standard genome sequencing and annotation.</title>
        <authorList>
            <consortium name="The Broad Institute Genomics Platform"/>
            <consortium name="The Broad Institute Genome Sequencing Center for Infectious Disease"/>
            <person name="Wu L."/>
            <person name="Ma J."/>
        </authorList>
    </citation>
    <scope>NUCLEOTIDE SEQUENCE [LARGE SCALE GENOMIC DNA]</scope>
    <source>
        <strain evidence="8">JCM 17805</strain>
    </source>
</reference>
<evidence type="ECO:0000313" key="7">
    <source>
        <dbReference type="EMBL" id="GAA4652492.1"/>
    </source>
</evidence>
<dbReference type="PANTHER" id="PTHR28511">
    <property type="entry name" value="ENDONUCLEASE V"/>
    <property type="match status" value="1"/>
</dbReference>
<evidence type="ECO:0000256" key="5">
    <source>
        <dbReference type="ARBA" id="ARBA00022801"/>
    </source>
</evidence>
<organism evidence="7 8">
    <name type="scientific">Kistimonas scapharcae</name>
    <dbReference type="NCBI Taxonomy" id="1036133"/>
    <lineage>
        <taxon>Bacteria</taxon>
        <taxon>Pseudomonadati</taxon>
        <taxon>Pseudomonadota</taxon>
        <taxon>Gammaproteobacteria</taxon>
        <taxon>Oceanospirillales</taxon>
        <taxon>Endozoicomonadaceae</taxon>
        <taxon>Kistimonas</taxon>
    </lineage>
</organism>
<proteinExistence type="inferred from homology"/>